<dbReference type="PANTHER" id="PTHR23235">
    <property type="entry name" value="KRUEPPEL-LIKE TRANSCRIPTION FACTOR"/>
    <property type="match status" value="1"/>
</dbReference>
<reference evidence="7" key="1">
    <citation type="journal article" date="2023" name="Genome Biol. Evol.">
        <title>First Whole Genome Sequence and Flow Cytometry Genome Size Data for the Lichen-Forming Fungus Ramalina farinacea (Ascomycota).</title>
        <authorList>
            <person name="Llewellyn T."/>
            <person name="Mian S."/>
            <person name="Hill R."/>
            <person name="Leitch I.J."/>
            <person name="Gaya E."/>
        </authorList>
    </citation>
    <scope>NUCLEOTIDE SEQUENCE</scope>
    <source>
        <strain evidence="7">LIQ254RAFAR</strain>
    </source>
</reference>
<accession>A0AA43QKN3</accession>
<sequence>MRSPVTPFDEHPKQPFSTQRTWTPITPQPEPATMEPSARGLGIDFDCPIPPQQSSVQEMPPSPHDSDSWSQSSMVDQETYFHNTQRPNISTADYDPFSSYNSGNNPGVLSAPPEEAPALVFCQTPPSTSMPSHRSSISSSCSPPHQRAEYYTPRVKTEEPNEWSEQFLPRSLTTHGYSPFSNGVSPITGPPEDLYRSHDWPKSTSTAYPMEYNPMMSDGNRPRFDAAPMLPSANRIKKKRQRTTPEEATHKCNQCDKLFKRSYNYKSHMETHNPQRKYPHPCTAMNGNQQCTKKFQRKTDLDRHYDSVHLKARNHRCSLCGNRFARRDTLRRHTEDGCPKRFELGFRETNVPPPNAAPQRWSGPPAYGNSDRSFRLAGSMPQSYPSMGHPANAQPSHQAFFPPTEFVSSPLQHSTSDFAS</sequence>
<keyword evidence="8" id="KW-1185">Reference proteome</keyword>
<gene>
    <name evidence="7" type="ORF">OHK93_005702</name>
</gene>
<feature type="region of interest" description="Disordered" evidence="5">
    <location>
        <begin position="126"/>
        <end position="158"/>
    </location>
</feature>
<name>A0AA43QKN3_9LECA</name>
<keyword evidence="3" id="KW-0862">Zinc</keyword>
<dbReference type="GO" id="GO:0000978">
    <property type="term" value="F:RNA polymerase II cis-regulatory region sequence-specific DNA binding"/>
    <property type="evidence" value="ECO:0007669"/>
    <property type="project" value="TreeGrafter"/>
</dbReference>
<dbReference type="GO" id="GO:0000981">
    <property type="term" value="F:DNA-binding transcription factor activity, RNA polymerase II-specific"/>
    <property type="evidence" value="ECO:0007669"/>
    <property type="project" value="TreeGrafter"/>
</dbReference>
<organism evidence="7 8">
    <name type="scientific">Ramalina farinacea</name>
    <dbReference type="NCBI Taxonomy" id="258253"/>
    <lineage>
        <taxon>Eukaryota</taxon>
        <taxon>Fungi</taxon>
        <taxon>Dikarya</taxon>
        <taxon>Ascomycota</taxon>
        <taxon>Pezizomycotina</taxon>
        <taxon>Lecanoromycetes</taxon>
        <taxon>OSLEUM clade</taxon>
        <taxon>Lecanoromycetidae</taxon>
        <taxon>Lecanorales</taxon>
        <taxon>Lecanorineae</taxon>
        <taxon>Ramalinaceae</taxon>
        <taxon>Ramalina</taxon>
    </lineage>
</organism>
<keyword evidence="1" id="KW-0479">Metal-binding</keyword>
<dbReference type="PANTHER" id="PTHR23235:SF120">
    <property type="entry name" value="KRUPPEL-LIKE FACTOR 15"/>
    <property type="match status" value="1"/>
</dbReference>
<feature type="region of interest" description="Disordered" evidence="5">
    <location>
        <begin position="1"/>
        <end position="76"/>
    </location>
</feature>
<feature type="region of interest" description="Disordered" evidence="5">
    <location>
        <begin position="346"/>
        <end position="420"/>
    </location>
</feature>
<evidence type="ECO:0000259" key="6">
    <source>
        <dbReference type="PROSITE" id="PS50157"/>
    </source>
</evidence>
<feature type="compositionally biased region" description="Low complexity" evidence="5">
    <location>
        <begin position="126"/>
        <end position="144"/>
    </location>
</feature>
<dbReference type="PROSITE" id="PS00028">
    <property type="entry name" value="ZINC_FINGER_C2H2_1"/>
    <property type="match status" value="1"/>
</dbReference>
<dbReference type="Proteomes" id="UP001161017">
    <property type="component" value="Unassembled WGS sequence"/>
</dbReference>
<feature type="domain" description="C2H2-type" evidence="6">
    <location>
        <begin position="250"/>
        <end position="277"/>
    </location>
</feature>
<dbReference type="Pfam" id="PF00096">
    <property type="entry name" value="zf-C2H2"/>
    <property type="match status" value="2"/>
</dbReference>
<evidence type="ECO:0000256" key="1">
    <source>
        <dbReference type="ARBA" id="ARBA00022723"/>
    </source>
</evidence>
<comment type="caution">
    <text evidence="7">The sequence shown here is derived from an EMBL/GenBank/DDBJ whole genome shotgun (WGS) entry which is preliminary data.</text>
</comment>
<dbReference type="PROSITE" id="PS50157">
    <property type="entry name" value="ZINC_FINGER_C2H2_2"/>
    <property type="match status" value="3"/>
</dbReference>
<dbReference type="AlphaFoldDB" id="A0AA43QKN3"/>
<dbReference type="SMART" id="SM00355">
    <property type="entry name" value="ZnF_C2H2"/>
    <property type="match status" value="3"/>
</dbReference>
<dbReference type="InterPro" id="IPR036236">
    <property type="entry name" value="Znf_C2H2_sf"/>
</dbReference>
<keyword evidence="2 4" id="KW-0863">Zinc-finger</keyword>
<evidence type="ECO:0000256" key="2">
    <source>
        <dbReference type="ARBA" id="ARBA00022771"/>
    </source>
</evidence>
<dbReference type="InterPro" id="IPR013087">
    <property type="entry name" value="Znf_C2H2_type"/>
</dbReference>
<feature type="compositionally biased region" description="Polar residues" evidence="5">
    <location>
        <begin position="15"/>
        <end position="25"/>
    </location>
</feature>
<dbReference type="Gene3D" id="3.30.160.60">
    <property type="entry name" value="Classic Zinc Finger"/>
    <property type="match status" value="2"/>
</dbReference>
<evidence type="ECO:0000313" key="8">
    <source>
        <dbReference type="Proteomes" id="UP001161017"/>
    </source>
</evidence>
<dbReference type="GO" id="GO:0008270">
    <property type="term" value="F:zinc ion binding"/>
    <property type="evidence" value="ECO:0007669"/>
    <property type="project" value="UniProtKB-KW"/>
</dbReference>
<evidence type="ECO:0000313" key="7">
    <source>
        <dbReference type="EMBL" id="MDI1486473.1"/>
    </source>
</evidence>
<evidence type="ECO:0000256" key="4">
    <source>
        <dbReference type="PROSITE-ProRule" id="PRU00042"/>
    </source>
</evidence>
<dbReference type="EMBL" id="JAPUFD010000003">
    <property type="protein sequence ID" value="MDI1486473.1"/>
    <property type="molecule type" value="Genomic_DNA"/>
</dbReference>
<feature type="compositionally biased region" description="Polar residues" evidence="5">
    <location>
        <begin position="406"/>
        <end position="420"/>
    </location>
</feature>
<evidence type="ECO:0000256" key="5">
    <source>
        <dbReference type="SAM" id="MobiDB-lite"/>
    </source>
</evidence>
<dbReference type="FunFam" id="3.30.160.60:FF:000446">
    <property type="entry name" value="Zinc finger protein"/>
    <property type="match status" value="1"/>
</dbReference>
<dbReference type="SUPFAM" id="SSF57667">
    <property type="entry name" value="beta-beta-alpha zinc fingers"/>
    <property type="match status" value="2"/>
</dbReference>
<proteinExistence type="predicted"/>
<evidence type="ECO:0000256" key="3">
    <source>
        <dbReference type="ARBA" id="ARBA00022833"/>
    </source>
</evidence>
<feature type="domain" description="C2H2-type" evidence="6">
    <location>
        <begin position="315"/>
        <end position="333"/>
    </location>
</feature>
<feature type="domain" description="C2H2-type" evidence="6">
    <location>
        <begin position="280"/>
        <end position="314"/>
    </location>
</feature>
<protein>
    <recommendedName>
        <fullName evidence="6">C2H2-type domain-containing protein</fullName>
    </recommendedName>
</protein>